<sequence length="308" mass="33097">MSAGTPATVAAAGPRRLAWARRRRTVARFWRQYRQNRAGLFGLVVLALFVLTALLAPVITADNALSVTQPPGSPLDGPSGDFPLGTDRSGRSMIDLLIWGSRVSLTVGFWATFISIAFGTLFGILAGHFGGWGSMVLMRVTDWFLVMPSLVLGVVLAAVMGRSLTTIIVAIGVTSWPTTARLVRAQTLAVEARPYIERARALGGGHWHVMSRHVLPNVMPIVLAQTTLMVGQAILIESTFAFLGLGDPTTASWGATIQAARDVGAVSSRMWWYILPPGIAIVLVVLAFTLCGRAIEGVLNPKLRERQS</sequence>
<dbReference type="InParanoid" id="A0A4R5DJE3"/>
<evidence type="ECO:0000256" key="1">
    <source>
        <dbReference type="ARBA" id="ARBA00004651"/>
    </source>
</evidence>
<evidence type="ECO:0000256" key="2">
    <source>
        <dbReference type="ARBA" id="ARBA00022448"/>
    </source>
</evidence>
<reference evidence="9 10" key="1">
    <citation type="submission" date="2019-03" db="EMBL/GenBank/DDBJ databases">
        <title>Draft genome sequences of novel Actinobacteria.</title>
        <authorList>
            <person name="Sahin N."/>
            <person name="Ay H."/>
            <person name="Saygin H."/>
        </authorList>
    </citation>
    <scope>NUCLEOTIDE SEQUENCE [LARGE SCALE GENOMIC DNA]</scope>
    <source>
        <strain evidence="9 10">5K138</strain>
    </source>
</reference>
<keyword evidence="3" id="KW-1003">Cell membrane</keyword>
<keyword evidence="5 7" id="KW-1133">Transmembrane helix</keyword>
<keyword evidence="2 7" id="KW-0813">Transport</keyword>
<evidence type="ECO:0000256" key="5">
    <source>
        <dbReference type="ARBA" id="ARBA00022989"/>
    </source>
</evidence>
<dbReference type="SUPFAM" id="SSF161098">
    <property type="entry name" value="MetI-like"/>
    <property type="match status" value="1"/>
</dbReference>
<dbReference type="PANTHER" id="PTHR43386">
    <property type="entry name" value="OLIGOPEPTIDE TRANSPORT SYSTEM PERMEASE PROTEIN APPC"/>
    <property type="match status" value="1"/>
</dbReference>
<dbReference type="RefSeq" id="WP_131891969.1">
    <property type="nucleotide sequence ID" value="NZ_SMKZ01000004.1"/>
</dbReference>
<keyword evidence="6 7" id="KW-0472">Membrane</keyword>
<dbReference type="InterPro" id="IPR000515">
    <property type="entry name" value="MetI-like"/>
</dbReference>
<keyword evidence="10" id="KW-1185">Reference proteome</keyword>
<gene>
    <name evidence="9" type="ORF">E1269_04930</name>
</gene>
<feature type="transmembrane region" description="Helical" evidence="7">
    <location>
        <begin position="38"/>
        <end position="59"/>
    </location>
</feature>
<dbReference type="GO" id="GO:0005886">
    <property type="term" value="C:plasma membrane"/>
    <property type="evidence" value="ECO:0007669"/>
    <property type="project" value="UniProtKB-SubCell"/>
</dbReference>
<feature type="transmembrane region" description="Helical" evidence="7">
    <location>
        <begin position="270"/>
        <end position="295"/>
    </location>
</feature>
<organism evidence="9 10">
    <name type="scientific">Jiangella asiatica</name>
    <dbReference type="NCBI Taxonomy" id="2530372"/>
    <lineage>
        <taxon>Bacteria</taxon>
        <taxon>Bacillati</taxon>
        <taxon>Actinomycetota</taxon>
        <taxon>Actinomycetes</taxon>
        <taxon>Jiangellales</taxon>
        <taxon>Jiangellaceae</taxon>
        <taxon>Jiangella</taxon>
    </lineage>
</organism>
<evidence type="ECO:0000256" key="3">
    <source>
        <dbReference type="ARBA" id="ARBA00022475"/>
    </source>
</evidence>
<feature type="transmembrane region" description="Helical" evidence="7">
    <location>
        <begin position="143"/>
        <end position="173"/>
    </location>
</feature>
<dbReference type="PANTHER" id="PTHR43386:SF1">
    <property type="entry name" value="D,D-DIPEPTIDE TRANSPORT SYSTEM PERMEASE PROTEIN DDPC-RELATED"/>
    <property type="match status" value="1"/>
</dbReference>
<evidence type="ECO:0000313" key="10">
    <source>
        <dbReference type="Proteomes" id="UP000294739"/>
    </source>
</evidence>
<dbReference type="AlphaFoldDB" id="A0A4R5DJE3"/>
<comment type="subcellular location">
    <subcellularLocation>
        <location evidence="1 7">Cell membrane</location>
        <topology evidence="1 7">Multi-pass membrane protein</topology>
    </subcellularLocation>
</comment>
<name>A0A4R5DJE3_9ACTN</name>
<dbReference type="CDD" id="cd06261">
    <property type="entry name" value="TM_PBP2"/>
    <property type="match status" value="1"/>
</dbReference>
<protein>
    <submittedName>
        <fullName evidence="9">ABC transporter permease</fullName>
    </submittedName>
</protein>
<dbReference type="InterPro" id="IPR050366">
    <property type="entry name" value="BP-dependent_transpt_permease"/>
</dbReference>
<dbReference type="GO" id="GO:0055085">
    <property type="term" value="P:transmembrane transport"/>
    <property type="evidence" value="ECO:0007669"/>
    <property type="project" value="InterPro"/>
</dbReference>
<comment type="similarity">
    <text evidence="7">Belongs to the binding-protein-dependent transport system permease family.</text>
</comment>
<accession>A0A4R5DJE3</accession>
<dbReference type="OrthoDB" id="8906042at2"/>
<dbReference type="EMBL" id="SMKZ01000004">
    <property type="protein sequence ID" value="TDE14089.1"/>
    <property type="molecule type" value="Genomic_DNA"/>
</dbReference>
<evidence type="ECO:0000256" key="4">
    <source>
        <dbReference type="ARBA" id="ARBA00022692"/>
    </source>
</evidence>
<dbReference type="Proteomes" id="UP000294739">
    <property type="component" value="Unassembled WGS sequence"/>
</dbReference>
<keyword evidence="4 7" id="KW-0812">Transmembrane</keyword>
<dbReference type="Pfam" id="PF00528">
    <property type="entry name" value="BPD_transp_1"/>
    <property type="match status" value="1"/>
</dbReference>
<dbReference type="InterPro" id="IPR035906">
    <property type="entry name" value="MetI-like_sf"/>
</dbReference>
<evidence type="ECO:0000259" key="8">
    <source>
        <dbReference type="PROSITE" id="PS50928"/>
    </source>
</evidence>
<evidence type="ECO:0000256" key="7">
    <source>
        <dbReference type="RuleBase" id="RU363032"/>
    </source>
</evidence>
<comment type="caution">
    <text evidence="9">The sequence shown here is derived from an EMBL/GenBank/DDBJ whole genome shotgun (WGS) entry which is preliminary data.</text>
</comment>
<dbReference type="InterPro" id="IPR025966">
    <property type="entry name" value="OppC_N"/>
</dbReference>
<dbReference type="Gene3D" id="1.10.3720.10">
    <property type="entry name" value="MetI-like"/>
    <property type="match status" value="1"/>
</dbReference>
<evidence type="ECO:0000313" key="9">
    <source>
        <dbReference type="EMBL" id="TDE14089.1"/>
    </source>
</evidence>
<feature type="transmembrane region" description="Helical" evidence="7">
    <location>
        <begin position="107"/>
        <end position="131"/>
    </location>
</feature>
<dbReference type="PROSITE" id="PS50928">
    <property type="entry name" value="ABC_TM1"/>
    <property type="match status" value="1"/>
</dbReference>
<feature type="domain" description="ABC transmembrane type-1" evidence="8">
    <location>
        <begin position="101"/>
        <end position="292"/>
    </location>
</feature>
<evidence type="ECO:0000256" key="6">
    <source>
        <dbReference type="ARBA" id="ARBA00023136"/>
    </source>
</evidence>
<proteinExistence type="inferred from homology"/>
<dbReference type="Pfam" id="PF12911">
    <property type="entry name" value="OppC_N"/>
    <property type="match status" value="1"/>
</dbReference>